<dbReference type="PANTHER" id="PTHR34406:SF1">
    <property type="entry name" value="PROTEIN YCEI"/>
    <property type="match status" value="1"/>
</dbReference>
<evidence type="ECO:0000313" key="3">
    <source>
        <dbReference type="EMBL" id="TDL87821.1"/>
    </source>
</evidence>
<comment type="caution">
    <text evidence="3">The sequence shown here is derived from an EMBL/GenBank/DDBJ whole genome shotgun (WGS) entry which is preliminary data.</text>
</comment>
<dbReference type="EMBL" id="SMZO01000021">
    <property type="protein sequence ID" value="TDL87821.1"/>
    <property type="molecule type" value="Genomic_DNA"/>
</dbReference>
<dbReference type="Proteomes" id="UP000294562">
    <property type="component" value="Unassembled WGS sequence"/>
</dbReference>
<dbReference type="InterPro" id="IPR007372">
    <property type="entry name" value="Lipid/polyisoprenoid-bd_YceI"/>
</dbReference>
<evidence type="ECO:0000259" key="2">
    <source>
        <dbReference type="SMART" id="SM00867"/>
    </source>
</evidence>
<feature type="chain" id="PRO_5020303235" description="Lipid/polyisoprenoid-binding YceI-like domain-containing protein" evidence="1">
    <location>
        <begin position="21"/>
        <end position="189"/>
    </location>
</feature>
<feature type="signal peptide" evidence="1">
    <location>
        <begin position="1"/>
        <end position="20"/>
    </location>
</feature>
<evidence type="ECO:0000313" key="4">
    <source>
        <dbReference type="Proteomes" id="UP000294562"/>
    </source>
</evidence>
<dbReference type="Gene3D" id="2.40.128.110">
    <property type="entry name" value="Lipid/polyisoprenoid-binding, YceI-like"/>
    <property type="match status" value="1"/>
</dbReference>
<evidence type="ECO:0000256" key="1">
    <source>
        <dbReference type="SAM" id="SignalP"/>
    </source>
</evidence>
<dbReference type="AlphaFoldDB" id="A0A4R6ATB9"/>
<dbReference type="Pfam" id="PF04264">
    <property type="entry name" value="YceI"/>
    <property type="match status" value="1"/>
</dbReference>
<dbReference type="InterPro" id="IPR036761">
    <property type="entry name" value="TTHA0802/YceI-like_sf"/>
</dbReference>
<name>A0A4R6ATB9_9RHOB</name>
<gene>
    <name evidence="3" type="ORF">E2L05_10810</name>
</gene>
<feature type="domain" description="Lipid/polyisoprenoid-binding YceI-like" evidence="2">
    <location>
        <begin position="24"/>
        <end position="186"/>
    </location>
</feature>
<keyword evidence="1" id="KW-0732">Signal</keyword>
<dbReference type="RefSeq" id="WP_133342925.1">
    <property type="nucleotide sequence ID" value="NZ_SMZO01000021.1"/>
</dbReference>
<sequence>MWNRALLCILYFTCTSVAWAAPARYALDAQGSEVRFTYTLGGVDGAGTMPVSTADIVLDFDNAAASRTAVTLNPNKAETSTGLITSTLKSQDVLNTAQYPEIVFISRSVTAKPGGAVVTGDVTVRGVTRPLTLEATIYRPEGSAPGDRSKLTVRLTGAINRHDFGASGYPDLVEETVTLDIRARLRLSD</sequence>
<reference evidence="3 4" key="1">
    <citation type="submission" date="2019-03" db="EMBL/GenBank/DDBJ databases">
        <title>Rhodobacteraceae bacterium SM1902, a new member of the family Rhodobacteraceae isolated from Yantai.</title>
        <authorList>
            <person name="Sun Y."/>
        </authorList>
    </citation>
    <scope>NUCLEOTIDE SEQUENCE [LARGE SCALE GENOMIC DNA]</scope>
    <source>
        <strain evidence="3 4">SM1902</strain>
    </source>
</reference>
<dbReference type="SMART" id="SM00867">
    <property type="entry name" value="YceI"/>
    <property type="match status" value="1"/>
</dbReference>
<proteinExistence type="predicted"/>
<organism evidence="3 4">
    <name type="scientific">Meridianimarinicoccus aquatilis</name>
    <dbReference type="NCBI Taxonomy" id="2552766"/>
    <lineage>
        <taxon>Bacteria</taxon>
        <taxon>Pseudomonadati</taxon>
        <taxon>Pseudomonadota</taxon>
        <taxon>Alphaproteobacteria</taxon>
        <taxon>Rhodobacterales</taxon>
        <taxon>Paracoccaceae</taxon>
        <taxon>Meridianimarinicoccus</taxon>
    </lineage>
</organism>
<dbReference type="SUPFAM" id="SSF101874">
    <property type="entry name" value="YceI-like"/>
    <property type="match status" value="1"/>
</dbReference>
<dbReference type="PANTHER" id="PTHR34406">
    <property type="entry name" value="PROTEIN YCEI"/>
    <property type="match status" value="1"/>
</dbReference>
<dbReference type="OrthoDB" id="9811006at2"/>
<keyword evidence="4" id="KW-1185">Reference proteome</keyword>
<accession>A0A4R6ATB9</accession>
<protein>
    <recommendedName>
        <fullName evidence="2">Lipid/polyisoprenoid-binding YceI-like domain-containing protein</fullName>
    </recommendedName>
</protein>